<proteinExistence type="inferred from homology"/>
<accession>A0A225AUX4</accession>
<evidence type="ECO:0000313" key="4">
    <source>
        <dbReference type="EMBL" id="OKL62184.1"/>
    </source>
</evidence>
<name>A0A225AUX4_TALAT</name>
<dbReference type="EMBL" id="LFMY01000003">
    <property type="protein sequence ID" value="OKL62184.1"/>
    <property type="molecule type" value="Genomic_DNA"/>
</dbReference>
<dbReference type="Pfam" id="PF00732">
    <property type="entry name" value="GMC_oxred_N"/>
    <property type="match status" value="1"/>
</dbReference>
<dbReference type="Gene3D" id="3.50.50.60">
    <property type="entry name" value="FAD/NAD(P)-binding domain"/>
    <property type="match status" value="1"/>
</dbReference>
<dbReference type="InterPro" id="IPR007867">
    <property type="entry name" value="GMC_OxRtase_C"/>
</dbReference>
<keyword evidence="2" id="KW-0274">FAD</keyword>
<dbReference type="GO" id="GO:0016614">
    <property type="term" value="F:oxidoreductase activity, acting on CH-OH group of donors"/>
    <property type="evidence" value="ECO:0007669"/>
    <property type="project" value="InterPro"/>
</dbReference>
<dbReference type="RefSeq" id="XP_020122305.1">
    <property type="nucleotide sequence ID" value="XM_020264522.1"/>
</dbReference>
<dbReference type="PIRSF" id="PIRSF000137">
    <property type="entry name" value="Alcohol_oxidase"/>
    <property type="match status" value="1"/>
</dbReference>
<dbReference type="AlphaFoldDB" id="A0A225AUX4"/>
<comment type="caution">
    <text evidence="4">The sequence shown here is derived from an EMBL/GenBank/DDBJ whole genome shotgun (WGS) entry which is preliminary data.</text>
</comment>
<evidence type="ECO:0000313" key="5">
    <source>
        <dbReference type="Proteomes" id="UP000214365"/>
    </source>
</evidence>
<keyword evidence="5" id="KW-1185">Reference proteome</keyword>
<feature type="binding site" evidence="2">
    <location>
        <begin position="561"/>
        <end position="562"/>
    </location>
    <ligand>
        <name>FAD</name>
        <dbReference type="ChEBI" id="CHEBI:57692"/>
    </ligand>
</feature>
<dbReference type="Proteomes" id="UP000214365">
    <property type="component" value="Unassembled WGS sequence"/>
</dbReference>
<evidence type="ECO:0000259" key="3">
    <source>
        <dbReference type="PROSITE" id="PS00624"/>
    </source>
</evidence>
<dbReference type="OrthoDB" id="269227at2759"/>
<comment type="cofactor">
    <cofactor evidence="2">
        <name>FAD</name>
        <dbReference type="ChEBI" id="CHEBI:57692"/>
    </cofactor>
</comment>
<dbReference type="SUPFAM" id="SSF51905">
    <property type="entry name" value="FAD/NAD(P)-binding domain"/>
    <property type="match status" value="1"/>
</dbReference>
<organism evidence="4 5">
    <name type="scientific">Talaromyces atroroseus</name>
    <dbReference type="NCBI Taxonomy" id="1441469"/>
    <lineage>
        <taxon>Eukaryota</taxon>
        <taxon>Fungi</taxon>
        <taxon>Dikarya</taxon>
        <taxon>Ascomycota</taxon>
        <taxon>Pezizomycotina</taxon>
        <taxon>Eurotiomycetes</taxon>
        <taxon>Eurotiomycetidae</taxon>
        <taxon>Eurotiales</taxon>
        <taxon>Trichocomaceae</taxon>
        <taxon>Talaromyces</taxon>
        <taxon>Talaromyces sect. Trachyspermi</taxon>
    </lineage>
</organism>
<keyword evidence="2" id="KW-0285">Flavoprotein</keyword>
<protein>
    <recommendedName>
        <fullName evidence="3">Glucose-methanol-choline oxidoreductase N-terminal domain-containing protein</fullName>
    </recommendedName>
</protein>
<sequence length="628" mass="68024">MAIYTALPEELSEVDVIIAGGLSRISPIAKQSINPLILQPGGTTGCVVAARLAEADPGLSILVIEAGANNDIPLVSVPALCLVNLMPTSTTNMFYQTNTEKQLGDRKLIVPSGGVLGGGSSTNLLMYSRAQRSDFDSWGTPGWSAEEMVPYLRKLETYHGPGANDTHGSSGPIHVSSGTYRALKSENDFIQAAEKVGWNEIDDLSSLDANNGVQRAMRYISPDGKRQDAASRYLHPKLQDGKHPNLHVLLESKIVRVLFDRDTKKAAGVEYIAKSAGAPGNDESKNLPVQKARARKLVIVSCGALGTPPVLERSGIGSPEILQRAGIPIVAETPGVGHEYEDHELLVYPYKSSLSAEETIDAIAGGRRNVEELLKNNDKILGWNTQDITCKLRPSETDIAGIGAEFQNIWKRDYASNPNKPLVLMSLINGFPGDPSIIPAGQYVGISVFTAYPYSRGHLHITGPSPSDALDFSTGFFSDPDDIDIKKHMWAYKKQREIARRMHTYRGEVVSGHPPFPPTSKAACIDNVTHHDPDSIQDIEYTVEDDAILATWLRANVGTTWHSMGTCKMAPLANNGVVDDRLRVYGVEALRIADLSILPHNVAANTNNTALVVGEKAADIFIEELGLK</sequence>
<comment type="similarity">
    <text evidence="1">Belongs to the GMC oxidoreductase family.</text>
</comment>
<dbReference type="GeneID" id="31002231"/>
<dbReference type="PANTHER" id="PTHR11552:SF78">
    <property type="entry name" value="GLUCOSE-METHANOL-CHOLINE OXIDOREDUCTASE N-TERMINAL DOMAIN-CONTAINING PROTEIN"/>
    <property type="match status" value="1"/>
</dbReference>
<dbReference type="SUPFAM" id="SSF54373">
    <property type="entry name" value="FAD-linked reductases, C-terminal domain"/>
    <property type="match status" value="1"/>
</dbReference>
<dbReference type="Gene3D" id="3.30.560.10">
    <property type="entry name" value="Glucose Oxidase, domain 3"/>
    <property type="match status" value="1"/>
</dbReference>
<dbReference type="InterPro" id="IPR012132">
    <property type="entry name" value="GMC_OxRdtase"/>
</dbReference>
<dbReference type="InterPro" id="IPR036188">
    <property type="entry name" value="FAD/NAD-bd_sf"/>
</dbReference>
<feature type="domain" description="Glucose-methanol-choline oxidoreductase N-terminal" evidence="3">
    <location>
        <begin position="303"/>
        <end position="317"/>
    </location>
</feature>
<evidence type="ECO:0000256" key="2">
    <source>
        <dbReference type="PIRSR" id="PIRSR000137-2"/>
    </source>
</evidence>
<dbReference type="PANTHER" id="PTHR11552">
    <property type="entry name" value="GLUCOSE-METHANOL-CHOLINE GMC OXIDOREDUCTASE"/>
    <property type="match status" value="1"/>
</dbReference>
<dbReference type="GO" id="GO:0050660">
    <property type="term" value="F:flavin adenine dinucleotide binding"/>
    <property type="evidence" value="ECO:0007669"/>
    <property type="project" value="InterPro"/>
</dbReference>
<reference evidence="4 5" key="1">
    <citation type="submission" date="2015-06" db="EMBL/GenBank/DDBJ databases">
        <title>Talaromyces atroroseus IBT 11181 draft genome.</title>
        <authorList>
            <person name="Rasmussen K.B."/>
            <person name="Rasmussen S."/>
            <person name="Petersen B."/>
            <person name="Sicheritz-Ponten T."/>
            <person name="Mortensen U.H."/>
            <person name="Thrane U."/>
        </authorList>
    </citation>
    <scope>NUCLEOTIDE SEQUENCE [LARGE SCALE GENOMIC DNA]</scope>
    <source>
        <strain evidence="4 5">IBT 11181</strain>
    </source>
</reference>
<dbReference type="Pfam" id="PF05199">
    <property type="entry name" value="GMC_oxred_C"/>
    <property type="match status" value="1"/>
</dbReference>
<dbReference type="STRING" id="1441469.A0A225AUX4"/>
<evidence type="ECO:0000256" key="1">
    <source>
        <dbReference type="ARBA" id="ARBA00010790"/>
    </source>
</evidence>
<gene>
    <name evidence="4" type="ORF">UA08_02476</name>
</gene>
<feature type="binding site" evidence="2">
    <location>
        <position position="115"/>
    </location>
    <ligand>
        <name>FAD</name>
        <dbReference type="ChEBI" id="CHEBI:57692"/>
    </ligand>
</feature>
<dbReference type="InterPro" id="IPR000172">
    <property type="entry name" value="GMC_OxRdtase_N"/>
</dbReference>
<dbReference type="PROSITE" id="PS00624">
    <property type="entry name" value="GMC_OXRED_2"/>
    <property type="match status" value="1"/>
</dbReference>
<feature type="binding site" evidence="2">
    <location>
        <begin position="43"/>
        <end position="44"/>
    </location>
    <ligand>
        <name>FAD</name>
        <dbReference type="ChEBI" id="CHEBI:57692"/>
    </ligand>
</feature>